<evidence type="ECO:0000313" key="2">
    <source>
        <dbReference type="EMBL" id="CAF4723491.1"/>
    </source>
</evidence>
<evidence type="ECO:0000313" key="4">
    <source>
        <dbReference type="Proteomes" id="UP000663866"/>
    </source>
</evidence>
<protein>
    <submittedName>
        <fullName evidence="3">Uncharacterized protein</fullName>
    </submittedName>
</protein>
<dbReference type="Gene3D" id="1.20.5.1160">
    <property type="entry name" value="Vasodilator-stimulated phosphoprotein"/>
    <property type="match status" value="1"/>
</dbReference>
<dbReference type="EMBL" id="CAJOBG010106393">
    <property type="protein sequence ID" value="CAF4723491.1"/>
    <property type="molecule type" value="Genomic_DNA"/>
</dbReference>
<dbReference type="AlphaFoldDB" id="A0A821MBI9"/>
<name>A0A821MBI9_9BILA</name>
<dbReference type="EMBL" id="CAJOBG010117228">
    <property type="protein sequence ID" value="CAF4764082.1"/>
    <property type="molecule type" value="Genomic_DNA"/>
</dbReference>
<gene>
    <name evidence="2" type="ORF">OVN521_LOCUS49164</name>
    <name evidence="3" type="ORF">OVN521_LOCUS50596</name>
</gene>
<evidence type="ECO:0000256" key="1">
    <source>
        <dbReference type="SAM" id="Coils"/>
    </source>
</evidence>
<dbReference type="Proteomes" id="UP000663866">
    <property type="component" value="Unassembled WGS sequence"/>
</dbReference>
<sequence length="53" mass="6184">MDHSLQDVNSLKNELDNQQLEHIMIANELQTLKEHIAFQCSVYQVQRADMLSL</sequence>
<organism evidence="3 4">
    <name type="scientific">Rotaria magnacalcarata</name>
    <dbReference type="NCBI Taxonomy" id="392030"/>
    <lineage>
        <taxon>Eukaryota</taxon>
        <taxon>Metazoa</taxon>
        <taxon>Spiralia</taxon>
        <taxon>Gnathifera</taxon>
        <taxon>Rotifera</taxon>
        <taxon>Eurotatoria</taxon>
        <taxon>Bdelloidea</taxon>
        <taxon>Philodinida</taxon>
        <taxon>Philodinidae</taxon>
        <taxon>Rotaria</taxon>
    </lineage>
</organism>
<accession>A0A821MBI9</accession>
<comment type="caution">
    <text evidence="3">The sequence shown here is derived from an EMBL/GenBank/DDBJ whole genome shotgun (WGS) entry which is preliminary data.</text>
</comment>
<proteinExistence type="predicted"/>
<evidence type="ECO:0000313" key="3">
    <source>
        <dbReference type="EMBL" id="CAF4764082.1"/>
    </source>
</evidence>
<keyword evidence="4" id="KW-1185">Reference proteome</keyword>
<feature type="non-terminal residue" evidence="3">
    <location>
        <position position="53"/>
    </location>
</feature>
<reference evidence="3" key="1">
    <citation type="submission" date="2021-02" db="EMBL/GenBank/DDBJ databases">
        <authorList>
            <person name="Nowell W R."/>
        </authorList>
    </citation>
    <scope>NUCLEOTIDE SEQUENCE</scope>
</reference>
<feature type="coiled-coil region" evidence="1">
    <location>
        <begin position="1"/>
        <end position="28"/>
    </location>
</feature>
<keyword evidence="1" id="KW-0175">Coiled coil</keyword>